<protein>
    <submittedName>
        <fullName evidence="5">N-6 DNA methylase</fullName>
    </submittedName>
</protein>
<dbReference type="GO" id="GO:0032259">
    <property type="term" value="P:methylation"/>
    <property type="evidence" value="ECO:0007669"/>
    <property type="project" value="UniProtKB-KW"/>
</dbReference>
<evidence type="ECO:0000313" key="6">
    <source>
        <dbReference type="Proteomes" id="UP000466966"/>
    </source>
</evidence>
<proteinExistence type="inferred from homology"/>
<dbReference type="PRINTS" id="PR00507">
    <property type="entry name" value="N12N6MTFRASE"/>
</dbReference>
<dbReference type="SUPFAM" id="SSF53335">
    <property type="entry name" value="S-adenosyl-L-methionine-dependent methyltransferases"/>
    <property type="match status" value="1"/>
</dbReference>
<dbReference type="InterPro" id="IPR003356">
    <property type="entry name" value="DNA_methylase_A-5"/>
</dbReference>
<dbReference type="EMBL" id="WTYV01000001">
    <property type="protein sequence ID" value="MXO70287.1"/>
    <property type="molecule type" value="Genomic_DNA"/>
</dbReference>
<evidence type="ECO:0000259" key="4">
    <source>
        <dbReference type="Pfam" id="PF02384"/>
    </source>
</evidence>
<evidence type="ECO:0000256" key="2">
    <source>
        <dbReference type="ARBA" id="ARBA00022603"/>
    </source>
</evidence>
<dbReference type="GO" id="GO:0008170">
    <property type="term" value="F:N-methyltransferase activity"/>
    <property type="evidence" value="ECO:0007669"/>
    <property type="project" value="InterPro"/>
</dbReference>
<organism evidence="5 6">
    <name type="scientific">Alteraurantiacibacter buctensis</name>
    <dbReference type="NCBI Taxonomy" id="1503981"/>
    <lineage>
        <taxon>Bacteria</taxon>
        <taxon>Pseudomonadati</taxon>
        <taxon>Pseudomonadota</taxon>
        <taxon>Alphaproteobacteria</taxon>
        <taxon>Sphingomonadales</taxon>
        <taxon>Erythrobacteraceae</taxon>
        <taxon>Alteraurantiacibacter</taxon>
    </lineage>
</organism>
<dbReference type="AlphaFoldDB" id="A0A844YW37"/>
<feature type="domain" description="DNA methylase adenine-specific" evidence="4">
    <location>
        <begin position="291"/>
        <end position="394"/>
    </location>
</feature>
<dbReference type="PANTHER" id="PTHR33841">
    <property type="entry name" value="DNA METHYLTRANSFERASE YEEA-RELATED"/>
    <property type="match status" value="1"/>
</dbReference>
<dbReference type="InterPro" id="IPR050953">
    <property type="entry name" value="N4_N6_ade-DNA_methylase"/>
</dbReference>
<comment type="similarity">
    <text evidence="1">Belongs to the N(4)/N(6)-methyltransferase family.</text>
</comment>
<evidence type="ECO:0000313" key="5">
    <source>
        <dbReference type="EMBL" id="MXO70287.1"/>
    </source>
</evidence>
<name>A0A844YW37_9SPHN</name>
<dbReference type="Proteomes" id="UP000466966">
    <property type="component" value="Unassembled WGS sequence"/>
</dbReference>
<gene>
    <name evidence="5" type="ORF">GRI99_01405</name>
</gene>
<dbReference type="OrthoDB" id="9806213at2"/>
<evidence type="ECO:0000256" key="3">
    <source>
        <dbReference type="ARBA" id="ARBA00022679"/>
    </source>
</evidence>
<dbReference type="GO" id="GO:0003677">
    <property type="term" value="F:DNA binding"/>
    <property type="evidence" value="ECO:0007669"/>
    <property type="project" value="InterPro"/>
</dbReference>
<comment type="caution">
    <text evidence="5">The sequence shown here is derived from an EMBL/GenBank/DDBJ whole genome shotgun (WGS) entry which is preliminary data.</text>
</comment>
<reference evidence="5 6" key="1">
    <citation type="submission" date="2019-12" db="EMBL/GenBank/DDBJ databases">
        <title>Genomic-based taxomic classification of the family Erythrobacteraceae.</title>
        <authorList>
            <person name="Xu L."/>
        </authorList>
    </citation>
    <scope>NUCLEOTIDE SEQUENCE [LARGE SCALE GENOMIC DNA]</scope>
    <source>
        <strain evidence="5 6">M0322</strain>
    </source>
</reference>
<keyword evidence="3" id="KW-0808">Transferase</keyword>
<keyword evidence="6" id="KW-1185">Reference proteome</keyword>
<accession>A0A844YW37</accession>
<dbReference type="PANTHER" id="PTHR33841:SF4">
    <property type="entry name" value="RESTRICTION MODIFICATION SYSTEM DNA SPECIFICITY DOMAIN"/>
    <property type="match status" value="1"/>
</dbReference>
<dbReference type="Gene3D" id="3.40.50.150">
    <property type="entry name" value="Vaccinia Virus protein VP39"/>
    <property type="match status" value="1"/>
</dbReference>
<evidence type="ECO:0000256" key="1">
    <source>
        <dbReference type="ARBA" id="ARBA00006594"/>
    </source>
</evidence>
<keyword evidence="2 5" id="KW-0489">Methyltransferase</keyword>
<sequence length="999" mass="111858">MEIIKRLIARDSPRTEAEIQADIRSLLLSTPLQLHDGDLENVLLEAQVGDRRRIDVEVGSALIEVKRDLRRGGVKEEARQQLGGYVEARAEAFGRRFVGILSDGAEWVCYDLREGELHEVTTITVKSVDQADALIVWLEGVLATARDITPSPREIAARLGARSSSHDLDRATIASLYAANRDNPSIRMKRGLWSRLLTSTLGTQFEDTDDLFVEHTLLVNSAEIIAHSLLGIDPESIDPAALLAGNVFEESGIYGVVEQDFFDWVVEVEDGPRFVRALARRLARFDWASVDQDVLKVLYESVIGTDTRKRLGEYYTPDWLAELVVDAVAPDALEMRLLDPACGSGTFLFHAVRRFVVASEAAGRTLAETLRAVSRHVQGMDLHPVAVTLARVTYLLAIGRDRLTANGRGALFIPVYLGDSVQWDDQASNLWNAESLVVPVEDQAELFTSELRFPDILLNDAEMFDDLVEAMADMAARRDSGSRVPSLNPLFQRLGVPEQAQDVVRATFRTMCDLQDAGRNHIWSYYVRNLARPVWLARAANRVTALVGNPPWLAFRHMPERMQQTFREMSEQRGLWAGAEVATHQDLSALFVARAVELYLAPSGQFGFVMPNAVVDREHYAGFRTGHYASRTSSISIAFRPSWDLRRIRPHFFPRGSSVVFGHRAEVEPIEMPLDATIFSGRIPRGQTSISQVEPHLERRPGTVTIATGANSPYQSRFRQGAIFSPRVCFFVERRAAGPLGAVAGRTPIISSRSVNEKKPWKELPSIEGVVEDAFLRPMYSGESLLPYRVADPLLALVPAVDGRLLRTEEQIALYPGLADWWRRAEGLWNDNRKSEGLTLIEQLDWVGKMAAQFPTPRLRVIYNSSGMHVAAAKLRDPRGVLNNKLYWCAARSEEEADYLCALLNSPVTTEFVRPLMSYGKDERDIHKHVWKLPIPEFDPANRTLARLAELGALAEQLAGQVEVDPDLHFATSRRRIRERLVENPDAAEIDDLVYELLS</sequence>
<dbReference type="InterPro" id="IPR029063">
    <property type="entry name" value="SAM-dependent_MTases_sf"/>
</dbReference>
<dbReference type="Pfam" id="PF02384">
    <property type="entry name" value="N6_Mtase"/>
    <property type="match status" value="1"/>
</dbReference>